<dbReference type="Gene3D" id="1.25.40.10">
    <property type="entry name" value="Tetratricopeptide repeat domain"/>
    <property type="match status" value="1"/>
</dbReference>
<keyword evidence="5" id="KW-0963">Cytoplasm</keyword>
<name>A0A369JEL9_HYPMA</name>
<dbReference type="SUPFAM" id="SSF48452">
    <property type="entry name" value="TPR-like"/>
    <property type="match status" value="1"/>
</dbReference>
<evidence type="ECO:0000313" key="12">
    <source>
        <dbReference type="Proteomes" id="UP000076154"/>
    </source>
</evidence>
<protein>
    <recommendedName>
        <fullName evidence="4">Signal recognition particle subunit SRP72</fullName>
    </recommendedName>
</protein>
<dbReference type="InterPro" id="IPR026270">
    <property type="entry name" value="SRP72"/>
</dbReference>
<feature type="compositionally biased region" description="Low complexity" evidence="9">
    <location>
        <begin position="1"/>
        <end position="15"/>
    </location>
</feature>
<evidence type="ECO:0000256" key="5">
    <source>
        <dbReference type="ARBA" id="ARBA00022490"/>
    </source>
</evidence>
<evidence type="ECO:0000256" key="4">
    <source>
        <dbReference type="ARBA" id="ARBA00018350"/>
    </source>
</evidence>
<feature type="compositionally biased region" description="Polar residues" evidence="9">
    <location>
        <begin position="302"/>
        <end position="311"/>
    </location>
</feature>
<dbReference type="GO" id="GO:0008312">
    <property type="term" value="F:7S RNA binding"/>
    <property type="evidence" value="ECO:0007669"/>
    <property type="project" value="InterPro"/>
</dbReference>
<dbReference type="OrthoDB" id="5421607at2759"/>
<dbReference type="EMBL" id="LUEZ02000058">
    <property type="protein sequence ID" value="RDB20581.1"/>
    <property type="molecule type" value="Genomic_DNA"/>
</dbReference>
<feature type="domain" description="Signal recognition particle SRP72 subunit RNA-binding" evidence="10">
    <location>
        <begin position="237"/>
        <end position="273"/>
    </location>
</feature>
<evidence type="ECO:0000256" key="8">
    <source>
        <dbReference type="ARBA" id="ARBA00023274"/>
    </source>
</evidence>
<keyword evidence="6" id="KW-0256">Endoplasmic reticulum</keyword>
<dbReference type="PANTHER" id="PTHR14094:SF9">
    <property type="entry name" value="SIGNAL RECOGNITION PARTICLE SUBUNIT SRP72"/>
    <property type="match status" value="1"/>
</dbReference>
<evidence type="ECO:0000313" key="11">
    <source>
        <dbReference type="EMBL" id="RDB20581.1"/>
    </source>
</evidence>
<dbReference type="InterPro" id="IPR011990">
    <property type="entry name" value="TPR-like_helical_dom_sf"/>
</dbReference>
<sequence length="320" mass="34780">MASKVSAKSSSSTSKIKGKQAARPKQPLSLPEILKRLFTSLCAQIDGGHFNNAIKTCDKILRVEPNDADAAQTKLFLLLQTEQYDAALSMVEASGKASERAFERAYSLYRLKNEQEARKLVDSIKEDRGSDIDRGVLILEAQLSYREGDYERAVDLYNELLETIDPQSEEYSDLSTNLRAAHQHLDFINTGYLKALDALPTSLTTSLESNPPPPQQAYHATAVLQQSTQSTVAPAPPPEKQVRKSHVPAGVIPGVTPPPDPERWLKKTERSTYGQGRRRKGPGGSGATQGSASVETAAPVSTGHTSSQNKPSGGKGKKRK</sequence>
<evidence type="ECO:0000256" key="9">
    <source>
        <dbReference type="SAM" id="MobiDB-lite"/>
    </source>
</evidence>
<evidence type="ECO:0000256" key="3">
    <source>
        <dbReference type="ARBA" id="ARBA00007676"/>
    </source>
</evidence>
<accession>A0A369JEL9</accession>
<dbReference type="GO" id="GO:0005783">
    <property type="term" value="C:endoplasmic reticulum"/>
    <property type="evidence" value="ECO:0007669"/>
    <property type="project" value="UniProtKB-SubCell"/>
</dbReference>
<evidence type="ECO:0000256" key="6">
    <source>
        <dbReference type="ARBA" id="ARBA00022824"/>
    </source>
</evidence>
<keyword evidence="8" id="KW-0687">Ribonucleoprotein</keyword>
<evidence type="ECO:0000256" key="2">
    <source>
        <dbReference type="ARBA" id="ARBA00004496"/>
    </source>
</evidence>
<dbReference type="Proteomes" id="UP000076154">
    <property type="component" value="Unassembled WGS sequence"/>
</dbReference>
<dbReference type="AlphaFoldDB" id="A0A369JEL9"/>
<feature type="region of interest" description="Disordered" evidence="9">
    <location>
        <begin position="225"/>
        <end position="320"/>
    </location>
</feature>
<evidence type="ECO:0000256" key="1">
    <source>
        <dbReference type="ARBA" id="ARBA00004240"/>
    </source>
</evidence>
<evidence type="ECO:0000259" key="10">
    <source>
        <dbReference type="Pfam" id="PF08492"/>
    </source>
</evidence>
<keyword evidence="12" id="KW-1185">Reference proteome</keyword>
<dbReference type="STRING" id="39966.A0A369JEL9"/>
<feature type="region of interest" description="Disordered" evidence="9">
    <location>
        <begin position="1"/>
        <end position="24"/>
    </location>
</feature>
<dbReference type="GO" id="GO:0043022">
    <property type="term" value="F:ribosome binding"/>
    <property type="evidence" value="ECO:0007669"/>
    <property type="project" value="TreeGrafter"/>
</dbReference>
<dbReference type="Pfam" id="PF17004">
    <property type="entry name" value="SRP_TPR_like"/>
    <property type="match status" value="1"/>
</dbReference>
<gene>
    <name evidence="11" type="ORF">Hypma_012197</name>
</gene>
<dbReference type="GO" id="GO:0005786">
    <property type="term" value="C:signal recognition particle, endoplasmic reticulum targeting"/>
    <property type="evidence" value="ECO:0007669"/>
    <property type="project" value="UniProtKB-KW"/>
</dbReference>
<evidence type="ECO:0000256" key="7">
    <source>
        <dbReference type="ARBA" id="ARBA00023135"/>
    </source>
</evidence>
<reference evidence="11" key="1">
    <citation type="submission" date="2018-04" db="EMBL/GenBank/DDBJ databases">
        <title>Whole genome sequencing of Hypsizygus marmoreus.</title>
        <authorList>
            <person name="Choi I.-G."/>
            <person name="Min B."/>
            <person name="Kim J.-G."/>
            <person name="Kim S."/>
            <person name="Oh Y.-L."/>
            <person name="Kong W.-S."/>
            <person name="Park H."/>
            <person name="Jeong J."/>
            <person name="Song E.-S."/>
        </authorList>
    </citation>
    <scope>NUCLEOTIDE SEQUENCE [LARGE SCALE GENOMIC DNA]</scope>
    <source>
        <strain evidence="11">51987-8</strain>
    </source>
</reference>
<proteinExistence type="inferred from homology"/>
<comment type="subcellular location">
    <subcellularLocation>
        <location evidence="2">Cytoplasm</location>
    </subcellularLocation>
    <subcellularLocation>
        <location evidence="1">Endoplasmic reticulum</location>
    </subcellularLocation>
</comment>
<comment type="similarity">
    <text evidence="3">Belongs to the SRP72 family.</text>
</comment>
<dbReference type="PANTHER" id="PTHR14094">
    <property type="entry name" value="SIGNAL RECOGNITION PARTICLE 72"/>
    <property type="match status" value="1"/>
</dbReference>
<dbReference type="InParanoid" id="A0A369JEL9"/>
<dbReference type="GO" id="GO:0006614">
    <property type="term" value="P:SRP-dependent cotranslational protein targeting to membrane"/>
    <property type="evidence" value="ECO:0007669"/>
    <property type="project" value="InterPro"/>
</dbReference>
<organism evidence="11 12">
    <name type="scientific">Hypsizygus marmoreus</name>
    <name type="common">White beech mushroom</name>
    <name type="synonym">Agaricus marmoreus</name>
    <dbReference type="NCBI Taxonomy" id="39966"/>
    <lineage>
        <taxon>Eukaryota</taxon>
        <taxon>Fungi</taxon>
        <taxon>Dikarya</taxon>
        <taxon>Basidiomycota</taxon>
        <taxon>Agaricomycotina</taxon>
        <taxon>Agaricomycetes</taxon>
        <taxon>Agaricomycetidae</taxon>
        <taxon>Agaricales</taxon>
        <taxon>Tricholomatineae</taxon>
        <taxon>Lyophyllaceae</taxon>
        <taxon>Hypsizygus</taxon>
    </lineage>
</organism>
<comment type="caution">
    <text evidence="11">The sequence shown here is derived from an EMBL/GenBank/DDBJ whole genome shotgun (WGS) entry which is preliminary data.</text>
</comment>
<feature type="compositionally biased region" description="Basic and acidic residues" evidence="9">
    <location>
        <begin position="260"/>
        <end position="270"/>
    </location>
</feature>
<dbReference type="InterPro" id="IPR013699">
    <property type="entry name" value="Signal_recog_part_SRP72_RNA-bd"/>
</dbReference>
<dbReference type="InterPro" id="IPR031545">
    <property type="entry name" value="SRP72_TPR-like"/>
</dbReference>
<dbReference type="Pfam" id="PF08492">
    <property type="entry name" value="SRP72"/>
    <property type="match status" value="1"/>
</dbReference>
<keyword evidence="7" id="KW-0733">Signal recognition particle</keyword>